<protein>
    <submittedName>
        <fullName evidence="5">Anti-sigma factor</fullName>
    </submittedName>
</protein>
<proteinExistence type="predicted"/>
<keyword evidence="1" id="KW-0805">Transcription regulation</keyword>
<evidence type="ECO:0000256" key="3">
    <source>
        <dbReference type="SAM" id="Phobius"/>
    </source>
</evidence>
<keyword evidence="3" id="KW-0812">Transmembrane</keyword>
<dbReference type="OrthoDB" id="5242431at2"/>
<dbReference type="InterPro" id="IPR041916">
    <property type="entry name" value="Anti_sigma_zinc_sf"/>
</dbReference>
<keyword evidence="2" id="KW-0804">Transcription</keyword>
<gene>
    <name evidence="5" type="ORF">E1263_34800</name>
</gene>
<comment type="caution">
    <text evidence="5">The sequence shown here is derived from an EMBL/GenBank/DDBJ whole genome shotgun (WGS) entry which is preliminary data.</text>
</comment>
<name>A0A4R4YSH4_9ACTN</name>
<evidence type="ECO:0000259" key="4">
    <source>
        <dbReference type="Pfam" id="PF13490"/>
    </source>
</evidence>
<organism evidence="5 6">
    <name type="scientific">Kribbella antibiotica</name>
    <dbReference type="NCBI Taxonomy" id="190195"/>
    <lineage>
        <taxon>Bacteria</taxon>
        <taxon>Bacillati</taxon>
        <taxon>Actinomycetota</taxon>
        <taxon>Actinomycetes</taxon>
        <taxon>Propionibacteriales</taxon>
        <taxon>Kribbellaceae</taxon>
        <taxon>Kribbella</taxon>
    </lineage>
</organism>
<dbReference type="InterPro" id="IPR027383">
    <property type="entry name" value="Znf_put"/>
</dbReference>
<evidence type="ECO:0000256" key="2">
    <source>
        <dbReference type="ARBA" id="ARBA00023163"/>
    </source>
</evidence>
<dbReference type="EMBL" id="SMKX01000154">
    <property type="protein sequence ID" value="TDD47334.1"/>
    <property type="molecule type" value="Genomic_DNA"/>
</dbReference>
<sequence>MNIEDHRRLRESLGAFALDQLSPGERTAVQAHLDGCADCRAELAEILPLAAPLKLVDPARLDQDPGAPPAWLEGSILGAIKAEPRRTGRWWLAAAAAVLLIGGAGIGYAVAPDPPKIPLESVQVTAVAAGVRSTADVVPHTWGMEIKLVGTGFAPGKKYHVVVLDGQGKVAPAGEFIGTGAKQMSCNLNSAVLRADARSFEVLDETDQVILRGQV</sequence>
<dbReference type="RefSeq" id="WP_132175288.1">
    <property type="nucleotide sequence ID" value="NZ_SMKX01000154.1"/>
</dbReference>
<evidence type="ECO:0000256" key="1">
    <source>
        <dbReference type="ARBA" id="ARBA00023015"/>
    </source>
</evidence>
<feature type="transmembrane region" description="Helical" evidence="3">
    <location>
        <begin position="90"/>
        <end position="111"/>
    </location>
</feature>
<keyword evidence="6" id="KW-1185">Reference proteome</keyword>
<keyword evidence="3" id="KW-1133">Transmembrane helix</keyword>
<keyword evidence="3" id="KW-0472">Membrane</keyword>
<feature type="domain" description="Putative zinc-finger" evidence="4">
    <location>
        <begin position="9"/>
        <end position="40"/>
    </location>
</feature>
<dbReference type="AlphaFoldDB" id="A0A4R4YSH4"/>
<evidence type="ECO:0000313" key="6">
    <source>
        <dbReference type="Proteomes" id="UP000295124"/>
    </source>
</evidence>
<reference evidence="5 6" key="1">
    <citation type="submission" date="2019-03" db="EMBL/GenBank/DDBJ databases">
        <title>Draft genome sequences of novel Actinobacteria.</title>
        <authorList>
            <person name="Sahin N."/>
            <person name="Ay H."/>
            <person name="Saygin H."/>
        </authorList>
    </citation>
    <scope>NUCLEOTIDE SEQUENCE [LARGE SCALE GENOMIC DNA]</scope>
    <source>
        <strain evidence="5 6">JCM 13523</strain>
    </source>
</reference>
<accession>A0A4R4YSH4</accession>
<evidence type="ECO:0000313" key="5">
    <source>
        <dbReference type="EMBL" id="TDD47334.1"/>
    </source>
</evidence>
<dbReference type="Pfam" id="PF13490">
    <property type="entry name" value="zf-HC2"/>
    <property type="match status" value="1"/>
</dbReference>
<dbReference type="Gene3D" id="1.10.10.1320">
    <property type="entry name" value="Anti-sigma factor, zinc-finger domain"/>
    <property type="match status" value="1"/>
</dbReference>
<dbReference type="Proteomes" id="UP000295124">
    <property type="component" value="Unassembled WGS sequence"/>
</dbReference>